<reference evidence="3" key="1">
    <citation type="submission" date="2022-08" db="UniProtKB">
        <authorList>
            <consortium name="EnsemblMetazoa"/>
        </authorList>
    </citation>
    <scope>IDENTIFICATION</scope>
    <source>
        <strain evidence="3">05x7-T-G4-1.051#20</strain>
    </source>
</reference>
<dbReference type="OrthoDB" id="6150388at2759"/>
<keyword evidence="2" id="KW-0732">Signal</keyword>
<dbReference type="EnsemblMetazoa" id="G10119.1">
    <property type="protein sequence ID" value="G10119.1:cds"/>
    <property type="gene ID" value="G10119"/>
</dbReference>
<dbReference type="OMA" id="YDITFEY"/>
<sequence>MTCLRILLGSLVLLGIPAFVFCGECCKAHYDILFKYNDEKWCSNYCCFQIGKYDCCDNSLLQAPSSERDDFCADYFHSNTWAAALIAIGSIALIVGLCVCCCKACCGRSQSVGVVVQGANPGVTVVNSAMQQTVNPGNTMQQQPGYPVNQAPSYPA</sequence>
<feature type="transmembrane region" description="Helical" evidence="1">
    <location>
        <begin position="81"/>
        <end position="102"/>
    </location>
</feature>
<keyword evidence="1" id="KW-0812">Transmembrane</keyword>
<feature type="signal peptide" evidence="2">
    <location>
        <begin position="1"/>
        <end position="22"/>
    </location>
</feature>
<dbReference type="AlphaFoldDB" id="A0A8W8HL90"/>
<name>A0A8W8HL90_MAGGI</name>
<keyword evidence="1" id="KW-1133">Transmembrane helix</keyword>
<feature type="chain" id="PRO_5042430633" evidence="2">
    <location>
        <begin position="23"/>
        <end position="156"/>
    </location>
</feature>
<dbReference type="Proteomes" id="UP000005408">
    <property type="component" value="Unassembled WGS sequence"/>
</dbReference>
<keyword evidence="1" id="KW-0472">Membrane</keyword>
<dbReference type="EnsemblMetazoa" id="G10119.3">
    <property type="protein sequence ID" value="G10119.3:cds"/>
    <property type="gene ID" value="G10119"/>
</dbReference>
<organism evidence="3 4">
    <name type="scientific">Magallana gigas</name>
    <name type="common">Pacific oyster</name>
    <name type="synonym">Crassostrea gigas</name>
    <dbReference type="NCBI Taxonomy" id="29159"/>
    <lineage>
        <taxon>Eukaryota</taxon>
        <taxon>Metazoa</taxon>
        <taxon>Spiralia</taxon>
        <taxon>Lophotrochozoa</taxon>
        <taxon>Mollusca</taxon>
        <taxon>Bivalvia</taxon>
        <taxon>Autobranchia</taxon>
        <taxon>Pteriomorphia</taxon>
        <taxon>Ostreida</taxon>
        <taxon>Ostreoidea</taxon>
        <taxon>Ostreidae</taxon>
        <taxon>Magallana</taxon>
    </lineage>
</organism>
<accession>A0A8W8HL90</accession>
<evidence type="ECO:0000256" key="1">
    <source>
        <dbReference type="SAM" id="Phobius"/>
    </source>
</evidence>
<evidence type="ECO:0000313" key="4">
    <source>
        <dbReference type="Proteomes" id="UP000005408"/>
    </source>
</evidence>
<proteinExistence type="predicted"/>
<evidence type="ECO:0000313" key="3">
    <source>
        <dbReference type="EnsemblMetazoa" id="G10119.1:cds"/>
    </source>
</evidence>
<keyword evidence="4" id="KW-1185">Reference proteome</keyword>
<protein>
    <submittedName>
        <fullName evidence="3">Uncharacterized protein</fullName>
    </submittedName>
</protein>
<evidence type="ECO:0000256" key="2">
    <source>
        <dbReference type="SAM" id="SignalP"/>
    </source>
</evidence>